<dbReference type="SUPFAM" id="SSF52540">
    <property type="entry name" value="P-loop containing nucleoside triphosphate hydrolases"/>
    <property type="match status" value="1"/>
</dbReference>
<proteinExistence type="predicted"/>
<reference evidence="2 3" key="1">
    <citation type="submission" date="2019-02" db="EMBL/GenBank/DDBJ databases">
        <title>Deep-cultivation of Planctomycetes and their phenomic and genomic characterization uncovers novel biology.</title>
        <authorList>
            <person name="Wiegand S."/>
            <person name="Jogler M."/>
            <person name="Boedeker C."/>
            <person name="Pinto D."/>
            <person name="Vollmers J."/>
            <person name="Rivas-Marin E."/>
            <person name="Kohn T."/>
            <person name="Peeters S.H."/>
            <person name="Heuer A."/>
            <person name="Rast P."/>
            <person name="Oberbeckmann S."/>
            <person name="Bunk B."/>
            <person name="Jeske O."/>
            <person name="Meyerdierks A."/>
            <person name="Storesund J.E."/>
            <person name="Kallscheuer N."/>
            <person name="Luecker S."/>
            <person name="Lage O.M."/>
            <person name="Pohl T."/>
            <person name="Merkel B.J."/>
            <person name="Hornburger P."/>
            <person name="Mueller R.-W."/>
            <person name="Bruemmer F."/>
            <person name="Labrenz M."/>
            <person name="Spormann A.M."/>
            <person name="Op den Camp H."/>
            <person name="Overmann J."/>
            <person name="Amann R."/>
            <person name="Jetten M.S.M."/>
            <person name="Mascher T."/>
            <person name="Medema M.H."/>
            <person name="Devos D.P."/>
            <person name="Kaster A.-K."/>
            <person name="Ovreas L."/>
            <person name="Rohde M."/>
            <person name="Galperin M.Y."/>
            <person name="Jogler C."/>
        </authorList>
    </citation>
    <scope>NUCLEOTIDE SEQUENCE [LARGE SCALE GENOMIC DNA]</scope>
    <source>
        <strain evidence="2 3">I41</strain>
    </source>
</reference>
<gene>
    <name evidence="2" type="ORF">I41_33120</name>
</gene>
<protein>
    <submittedName>
        <fullName evidence="2">Recombinase A</fullName>
    </submittedName>
</protein>
<accession>A0A517U0F7</accession>
<dbReference type="RefSeq" id="WP_145433907.1">
    <property type="nucleotide sequence ID" value="NZ_CP036339.1"/>
</dbReference>
<evidence type="ECO:0000313" key="2">
    <source>
        <dbReference type="EMBL" id="QDT74117.1"/>
    </source>
</evidence>
<dbReference type="AlphaFoldDB" id="A0A517U0F7"/>
<dbReference type="InterPro" id="IPR027417">
    <property type="entry name" value="P-loop_NTPase"/>
</dbReference>
<dbReference type="Proteomes" id="UP000317909">
    <property type="component" value="Chromosome"/>
</dbReference>
<dbReference type="Pfam" id="PF00154">
    <property type="entry name" value="RecA_N"/>
    <property type="match status" value="1"/>
</dbReference>
<evidence type="ECO:0000313" key="3">
    <source>
        <dbReference type="Proteomes" id="UP000317909"/>
    </source>
</evidence>
<dbReference type="KEGG" id="llh:I41_33120"/>
<sequence>MLSPAAAAAADLQRLRRLLSQSHADWSSSTHFSTGFAALDRLLPSGGLLRGSLIEWLSASPGAGAGLLAVAAAIQAQRPGNVVVVIDRERRFYPPAAAAWGLDLSSAMLVHPANLHEEQWAVEQALRAEHVAAVIAHPPRLDARTFRRFQLAAEASGAVGLLVRPASARPERSWAAARWLVEPQPSLTSWRLRIRLLHCRGRYAAESAAAEVDLDEWITRFDATHACHLAPELAHSTAR</sequence>
<keyword evidence="3" id="KW-1185">Reference proteome</keyword>
<name>A0A517U0F7_9BACT</name>
<dbReference type="OrthoDB" id="211159at2"/>
<dbReference type="EMBL" id="CP036339">
    <property type="protein sequence ID" value="QDT74117.1"/>
    <property type="molecule type" value="Genomic_DNA"/>
</dbReference>
<organism evidence="2 3">
    <name type="scientific">Lacipirellula limnantheis</name>
    <dbReference type="NCBI Taxonomy" id="2528024"/>
    <lineage>
        <taxon>Bacteria</taxon>
        <taxon>Pseudomonadati</taxon>
        <taxon>Planctomycetota</taxon>
        <taxon>Planctomycetia</taxon>
        <taxon>Pirellulales</taxon>
        <taxon>Lacipirellulaceae</taxon>
        <taxon>Lacipirellula</taxon>
    </lineage>
</organism>
<feature type="domain" description="RecA-like N-terminal" evidence="1">
    <location>
        <begin position="30"/>
        <end position="116"/>
    </location>
</feature>
<dbReference type="Gene3D" id="3.40.50.300">
    <property type="entry name" value="P-loop containing nucleotide triphosphate hydrolases"/>
    <property type="match status" value="1"/>
</dbReference>
<evidence type="ECO:0000259" key="1">
    <source>
        <dbReference type="Pfam" id="PF00154"/>
    </source>
</evidence>
<dbReference type="InterPro" id="IPR049428">
    <property type="entry name" value="RecA-like_N"/>
</dbReference>